<dbReference type="GO" id="GO:0004553">
    <property type="term" value="F:hydrolase activity, hydrolyzing O-glycosyl compounds"/>
    <property type="evidence" value="ECO:0007669"/>
    <property type="project" value="InterPro"/>
</dbReference>
<evidence type="ECO:0000256" key="8">
    <source>
        <dbReference type="RuleBase" id="RU361187"/>
    </source>
</evidence>
<dbReference type="Pfam" id="PF04616">
    <property type="entry name" value="Glyco_hydro_43"/>
    <property type="match status" value="1"/>
</dbReference>
<accession>B2VVT7</accession>
<dbReference type="InterPro" id="IPR052176">
    <property type="entry name" value="Glycosyl_Hydrlase_43_Enz"/>
</dbReference>
<gene>
    <name evidence="11" type="ORF">PTRG_01299</name>
</gene>
<feature type="chain" id="PRO_5002784307" evidence="9">
    <location>
        <begin position="20"/>
        <end position="572"/>
    </location>
</feature>
<dbReference type="InParanoid" id="B2VVT7"/>
<dbReference type="Gene3D" id="2.115.10.20">
    <property type="entry name" value="Glycosyl hydrolase domain, family 43"/>
    <property type="match status" value="1"/>
</dbReference>
<organism evidence="11 12">
    <name type="scientific">Pyrenophora tritici-repentis (strain Pt-1C-BFP)</name>
    <name type="common">Wheat tan spot fungus</name>
    <name type="synonym">Drechslera tritici-repentis</name>
    <dbReference type="NCBI Taxonomy" id="426418"/>
    <lineage>
        <taxon>Eukaryota</taxon>
        <taxon>Fungi</taxon>
        <taxon>Dikarya</taxon>
        <taxon>Ascomycota</taxon>
        <taxon>Pezizomycotina</taxon>
        <taxon>Dothideomycetes</taxon>
        <taxon>Pleosporomycetidae</taxon>
        <taxon>Pleosporales</taxon>
        <taxon>Pleosporineae</taxon>
        <taxon>Pleosporaceae</taxon>
        <taxon>Pyrenophora</taxon>
    </lineage>
</organism>
<reference evidence="12" key="1">
    <citation type="journal article" date="2013" name="G3 (Bethesda)">
        <title>Comparative genomics of a plant-pathogenic fungus, Pyrenophora tritici-repentis, reveals transduplication and the impact of repeat elements on pathogenicity and population divergence.</title>
        <authorList>
            <person name="Manning V.A."/>
            <person name="Pandelova I."/>
            <person name="Dhillon B."/>
            <person name="Wilhelm L.J."/>
            <person name="Goodwin S.B."/>
            <person name="Berlin A.M."/>
            <person name="Figueroa M."/>
            <person name="Freitag M."/>
            <person name="Hane J.K."/>
            <person name="Henrissat B."/>
            <person name="Holman W.H."/>
            <person name="Kodira C.D."/>
            <person name="Martin J."/>
            <person name="Oliver R.P."/>
            <person name="Robbertse B."/>
            <person name="Schackwitz W."/>
            <person name="Schwartz D.C."/>
            <person name="Spatafora J.W."/>
            <person name="Turgeon B.G."/>
            <person name="Yandava C."/>
            <person name="Young S."/>
            <person name="Zhou S."/>
            <person name="Zeng Q."/>
            <person name="Grigoriev I.V."/>
            <person name="Ma L.-J."/>
            <person name="Ciuffetti L.M."/>
        </authorList>
    </citation>
    <scope>NUCLEOTIDE SEQUENCE [LARGE SCALE GENOMIC DNA]</scope>
    <source>
        <strain evidence="12">Pt-1C-BFP</strain>
    </source>
</reference>
<dbReference type="Pfam" id="PF03422">
    <property type="entry name" value="CBM_6"/>
    <property type="match status" value="1"/>
</dbReference>
<keyword evidence="5 8" id="KW-0326">Glycosidase</keyword>
<dbReference type="CDD" id="cd04084">
    <property type="entry name" value="CBM6_xylanase-like"/>
    <property type="match status" value="1"/>
</dbReference>
<dbReference type="SUPFAM" id="SSF49785">
    <property type="entry name" value="Galactose-binding domain-like"/>
    <property type="match status" value="1"/>
</dbReference>
<dbReference type="Gene3D" id="2.60.120.260">
    <property type="entry name" value="Galactose-binding domain-like"/>
    <property type="match status" value="1"/>
</dbReference>
<evidence type="ECO:0000256" key="9">
    <source>
        <dbReference type="SAM" id="SignalP"/>
    </source>
</evidence>
<feature type="domain" description="CBM6" evidence="10">
    <location>
        <begin position="425"/>
        <end position="549"/>
    </location>
</feature>
<dbReference type="KEGG" id="ptrr:6338344"/>
<dbReference type="InterPro" id="IPR006710">
    <property type="entry name" value="Glyco_hydro_43"/>
</dbReference>
<keyword evidence="11" id="KW-0858">Xylan degradation</keyword>
<keyword evidence="2 9" id="KW-0732">Signal</keyword>
<keyword evidence="11" id="KW-0624">Polysaccharide degradation</keyword>
<dbReference type="InterPro" id="IPR006584">
    <property type="entry name" value="Cellulose-bd_IV"/>
</dbReference>
<feature type="site" description="Important for catalytic activity, responsible for pKa modulation of the active site Glu and correct orientation of both the proton donor and substrate" evidence="7">
    <location>
        <position position="248"/>
    </location>
</feature>
<feature type="active site" description="Proton acceptor" evidence="6">
    <location>
        <position position="135"/>
    </location>
</feature>
<feature type="signal peptide" evidence="9">
    <location>
        <begin position="1"/>
        <end position="19"/>
    </location>
</feature>
<evidence type="ECO:0000256" key="1">
    <source>
        <dbReference type="ARBA" id="ARBA00009865"/>
    </source>
</evidence>
<keyword evidence="3 8" id="KW-0378">Hydrolase</keyword>
<evidence type="ECO:0000259" key="10">
    <source>
        <dbReference type="PROSITE" id="PS51175"/>
    </source>
</evidence>
<dbReference type="PANTHER" id="PTHR43772:SF2">
    <property type="entry name" value="PUTATIVE (AFU_ORTHOLOGUE AFUA_2G04480)-RELATED"/>
    <property type="match status" value="1"/>
</dbReference>
<comment type="similarity">
    <text evidence="1 8">Belongs to the glycosyl hydrolase 43 family.</text>
</comment>
<dbReference type="InterPro" id="IPR005084">
    <property type="entry name" value="CBM6"/>
</dbReference>
<dbReference type="HOGENOM" id="CLU_009397_11_2_1"/>
<dbReference type="SMART" id="SM00606">
    <property type="entry name" value="CBD_IV"/>
    <property type="match status" value="1"/>
</dbReference>
<dbReference type="PANTHER" id="PTHR43772">
    <property type="entry name" value="ENDO-1,4-BETA-XYLANASE"/>
    <property type="match status" value="1"/>
</dbReference>
<evidence type="ECO:0000313" key="11">
    <source>
        <dbReference type="EMBL" id="EDU40737.1"/>
    </source>
</evidence>
<evidence type="ECO:0000313" key="12">
    <source>
        <dbReference type="Proteomes" id="UP000001471"/>
    </source>
</evidence>
<dbReference type="EMBL" id="DS231615">
    <property type="protein sequence ID" value="EDU40737.1"/>
    <property type="molecule type" value="Genomic_DNA"/>
</dbReference>
<dbReference type="GeneID" id="6338344"/>
<protein>
    <submittedName>
        <fullName evidence="11">Endo-1,4-beta-xylanase D</fullName>
    </submittedName>
</protein>
<dbReference type="GO" id="GO:0045493">
    <property type="term" value="P:xylan catabolic process"/>
    <property type="evidence" value="ECO:0007669"/>
    <property type="project" value="UniProtKB-KW"/>
</dbReference>
<dbReference type="InterPro" id="IPR008979">
    <property type="entry name" value="Galactose-bd-like_sf"/>
</dbReference>
<dbReference type="SUPFAM" id="SSF75005">
    <property type="entry name" value="Arabinanase/levansucrase/invertase"/>
    <property type="match status" value="1"/>
</dbReference>
<dbReference type="eggNOG" id="ENOG502SHWK">
    <property type="taxonomic scope" value="Eukaryota"/>
</dbReference>
<dbReference type="GO" id="GO:0030246">
    <property type="term" value="F:carbohydrate binding"/>
    <property type="evidence" value="ECO:0007669"/>
    <property type="project" value="InterPro"/>
</dbReference>
<evidence type="ECO:0000256" key="7">
    <source>
        <dbReference type="PIRSR" id="PIRSR606710-2"/>
    </source>
</evidence>
<proteinExistence type="inferred from homology"/>
<dbReference type="PROSITE" id="PS51175">
    <property type="entry name" value="CBM6"/>
    <property type="match status" value="1"/>
</dbReference>
<dbReference type="InterPro" id="IPR023296">
    <property type="entry name" value="Glyco_hydro_beta-prop_sf"/>
</dbReference>
<feature type="active site" description="Proton donor" evidence="6">
    <location>
        <position position="310"/>
    </location>
</feature>
<dbReference type="STRING" id="426418.B2VVT7"/>
<dbReference type="CDD" id="cd18618">
    <property type="entry name" value="GH43_Xsa43E-like"/>
    <property type="match status" value="1"/>
</dbReference>
<sequence length="572" mass="61330">MHFNNIFLVAAINIGFAAAGQVNFYSDKNCQNYIGEAHPGIGQVTGGPAGSFSALWVNGDLWSCTQSCGPYWICGDSGCNNKSTESHAMVASKPRTIFGGLAALLPTVLYFGTLLNGVGLVRADNPIVQTIYTTDPAPIVYNDRVYVVTGHDEDGSTTYNMKDWHLYSTADMANWQDHGSPMSLKTFSWTNANAWAGQIIQRNGKFYFYAPMRRTTGTMAIGVGVADNITGPYRDAIGKPLVDNNEIDPTVFIDDNGQAYLYWGNPGLSYVKLNQDMISYSGGVNQVQLTTAGFGVRTKSSATRATAYEEGPWFYKRGGLYYMIYAANCCSEDIRYSTSTSPTGPWTYRGLIMASAGASFTNHPGVVDYKGNSYFFYHNGALTGGSGYTRSVSVERFVYNADGTIPTLTMTTSGPPQIGTVNPYVQQEAEMIAWESGVETEVCSEGGIDVTSINNGDYIKVKGVSFGTGAKSFSARVASAASGGKIELRLGSTTGTLVGTCTVSGTGGSQTWTTVTCPVSGATGTQDLYFRFTGSGSGSLFNFNWWKFAHNAVVVVWMPAPVTLNASCCITS</sequence>
<evidence type="ECO:0000256" key="5">
    <source>
        <dbReference type="ARBA" id="ARBA00023295"/>
    </source>
</evidence>
<dbReference type="Proteomes" id="UP000001471">
    <property type="component" value="Unassembled WGS sequence"/>
</dbReference>
<evidence type="ECO:0000256" key="3">
    <source>
        <dbReference type="ARBA" id="ARBA00022801"/>
    </source>
</evidence>
<dbReference type="OrthoDB" id="5211809at2759"/>
<dbReference type="AlphaFoldDB" id="B2VVT7"/>
<evidence type="ECO:0000256" key="2">
    <source>
        <dbReference type="ARBA" id="ARBA00022729"/>
    </source>
</evidence>
<evidence type="ECO:0000256" key="6">
    <source>
        <dbReference type="PIRSR" id="PIRSR606710-1"/>
    </source>
</evidence>
<dbReference type="OMA" id="FNFNWWQ"/>
<name>B2VVT7_PYRTR</name>
<evidence type="ECO:0000256" key="4">
    <source>
        <dbReference type="ARBA" id="ARBA00023277"/>
    </source>
</evidence>
<keyword evidence="4" id="KW-0119">Carbohydrate metabolism</keyword>